<dbReference type="InterPro" id="IPR036691">
    <property type="entry name" value="Endo/exonu/phosph_ase_sf"/>
</dbReference>
<accession>A0A0V0QXA0</accession>
<evidence type="ECO:0000256" key="8">
    <source>
        <dbReference type="ARBA" id="ARBA00022842"/>
    </source>
</evidence>
<reference evidence="12 13" key="1">
    <citation type="journal article" date="2015" name="Sci. Rep.">
        <title>Genome of the facultative scuticociliatosis pathogen Pseudocohnilembus persalinus provides insight into its virulence through horizontal gene transfer.</title>
        <authorList>
            <person name="Xiong J."/>
            <person name="Wang G."/>
            <person name="Cheng J."/>
            <person name="Tian M."/>
            <person name="Pan X."/>
            <person name="Warren A."/>
            <person name="Jiang C."/>
            <person name="Yuan D."/>
            <person name="Miao W."/>
        </authorList>
    </citation>
    <scope>NUCLEOTIDE SEQUENCE [LARGE SCALE GENOMIC DNA]</scope>
    <source>
        <strain evidence="12">36N120E</strain>
    </source>
</reference>
<evidence type="ECO:0000256" key="5">
    <source>
        <dbReference type="ARBA" id="ARBA00022723"/>
    </source>
</evidence>
<evidence type="ECO:0000313" key="13">
    <source>
        <dbReference type="Proteomes" id="UP000054937"/>
    </source>
</evidence>
<gene>
    <name evidence="12" type="ORF">PPERSA_07196</name>
</gene>
<evidence type="ECO:0000256" key="6">
    <source>
        <dbReference type="ARBA" id="ARBA00022763"/>
    </source>
</evidence>
<keyword evidence="7" id="KW-0378">Hydrolase</keyword>
<dbReference type="Pfam" id="PF03372">
    <property type="entry name" value="Exo_endo_phos"/>
    <property type="match status" value="1"/>
</dbReference>
<dbReference type="EMBL" id="LDAU01000090">
    <property type="protein sequence ID" value="KRX07033.1"/>
    <property type="molecule type" value="Genomic_DNA"/>
</dbReference>
<dbReference type="OMA" id="WRPDKIL"/>
<dbReference type="PANTHER" id="PTHR15822:SF4">
    <property type="entry name" value="TYROSYL-DNA PHOSPHODIESTERASE 2"/>
    <property type="match status" value="1"/>
</dbReference>
<dbReference type="InterPro" id="IPR051547">
    <property type="entry name" value="TDP2-like"/>
</dbReference>
<keyword evidence="4" id="KW-0540">Nuclease</keyword>
<evidence type="ECO:0000256" key="7">
    <source>
        <dbReference type="ARBA" id="ARBA00022801"/>
    </source>
</evidence>
<dbReference type="GO" id="GO:0003697">
    <property type="term" value="F:single-stranded DNA binding"/>
    <property type="evidence" value="ECO:0007669"/>
    <property type="project" value="TreeGrafter"/>
</dbReference>
<comment type="cofactor">
    <cofactor evidence="1">
        <name>Mn(2+)</name>
        <dbReference type="ChEBI" id="CHEBI:29035"/>
    </cofactor>
</comment>
<evidence type="ECO:0000256" key="1">
    <source>
        <dbReference type="ARBA" id="ARBA00001936"/>
    </source>
</evidence>
<comment type="subcellular location">
    <subcellularLocation>
        <location evidence="3">Nucleus</location>
        <location evidence="3">PML body</location>
    </subcellularLocation>
</comment>
<keyword evidence="5" id="KW-0479">Metal-binding</keyword>
<dbReference type="PANTHER" id="PTHR15822">
    <property type="entry name" value="TRAF AND TNF RECEPTOR-ASSOCIATED PROTEIN"/>
    <property type="match status" value="1"/>
</dbReference>
<evidence type="ECO:0000313" key="12">
    <source>
        <dbReference type="EMBL" id="KRX07033.1"/>
    </source>
</evidence>
<dbReference type="GO" id="GO:0006302">
    <property type="term" value="P:double-strand break repair"/>
    <property type="evidence" value="ECO:0007669"/>
    <property type="project" value="TreeGrafter"/>
</dbReference>
<evidence type="ECO:0000256" key="4">
    <source>
        <dbReference type="ARBA" id="ARBA00022722"/>
    </source>
</evidence>
<comment type="cofactor">
    <cofactor evidence="2">
        <name>Mg(2+)</name>
        <dbReference type="ChEBI" id="CHEBI:18420"/>
    </cofactor>
</comment>
<keyword evidence="12" id="KW-0269">Exonuclease</keyword>
<keyword evidence="12" id="KW-0255">Endonuclease</keyword>
<protein>
    <submittedName>
        <fullName evidence="12">Endonuclease/exonuclease/phosphatase</fullName>
    </submittedName>
</protein>
<comment type="caution">
    <text evidence="12">The sequence shown here is derived from an EMBL/GenBank/DDBJ whole genome shotgun (WGS) entry which is preliminary data.</text>
</comment>
<evidence type="ECO:0000256" key="10">
    <source>
        <dbReference type="ARBA" id="ARBA00023242"/>
    </source>
</evidence>
<dbReference type="InterPro" id="IPR005135">
    <property type="entry name" value="Endo/exonuclease/phosphatase"/>
</dbReference>
<keyword evidence="9" id="KW-0234">DNA repair</keyword>
<keyword evidence="13" id="KW-1185">Reference proteome</keyword>
<evidence type="ECO:0000256" key="2">
    <source>
        <dbReference type="ARBA" id="ARBA00001946"/>
    </source>
</evidence>
<dbReference type="Gene3D" id="3.60.10.10">
    <property type="entry name" value="Endonuclease/exonuclease/phosphatase"/>
    <property type="match status" value="1"/>
</dbReference>
<proteinExistence type="predicted"/>
<feature type="domain" description="Endonuclease/exonuclease/phosphatase" evidence="11">
    <location>
        <begin position="33"/>
        <end position="201"/>
    </location>
</feature>
<dbReference type="Proteomes" id="UP000054937">
    <property type="component" value="Unassembled WGS sequence"/>
</dbReference>
<sequence length="277" mass="32965">MLTVYYSQEEQEWVIYDQDITLLNQEISQLTTLTYNVWYESHRMNERHQELRKIISSLNPDIICLQEATEMFQNYLYQDKQIRQNYFISGYKIHGYGCLLLSKFPLKFELLQFTESQNRSLIYGVTNVNGQQFCVATTHLESGQDQINKEKRQQQMNLIVNELNKYKNVVLMGDFNFDNADEFKLLNSQGNFSDLFYEIPQTERESVQFTHKNQKNGNGELWRPDKILIKNYKKSNWKILSMRLVGTDDLRSQTQDQQEINKPSDHFGIKCELKYEN</sequence>
<dbReference type="GO" id="GO:0004527">
    <property type="term" value="F:exonuclease activity"/>
    <property type="evidence" value="ECO:0007669"/>
    <property type="project" value="UniProtKB-KW"/>
</dbReference>
<evidence type="ECO:0000256" key="3">
    <source>
        <dbReference type="ARBA" id="ARBA00004322"/>
    </source>
</evidence>
<dbReference type="CDD" id="cd09080">
    <property type="entry name" value="TDP2"/>
    <property type="match status" value="1"/>
</dbReference>
<dbReference type="GO" id="GO:0070260">
    <property type="term" value="F:5'-tyrosyl-DNA phosphodiesterase activity"/>
    <property type="evidence" value="ECO:0007669"/>
    <property type="project" value="TreeGrafter"/>
</dbReference>
<dbReference type="GO" id="GO:0005737">
    <property type="term" value="C:cytoplasm"/>
    <property type="evidence" value="ECO:0007669"/>
    <property type="project" value="TreeGrafter"/>
</dbReference>
<dbReference type="GO" id="GO:0046872">
    <property type="term" value="F:metal ion binding"/>
    <property type="evidence" value="ECO:0007669"/>
    <property type="project" value="UniProtKB-KW"/>
</dbReference>
<keyword evidence="6" id="KW-0227">DNA damage</keyword>
<dbReference type="SUPFAM" id="SSF56219">
    <property type="entry name" value="DNase I-like"/>
    <property type="match status" value="1"/>
</dbReference>
<organism evidence="12 13">
    <name type="scientific">Pseudocohnilembus persalinus</name>
    <name type="common">Ciliate</name>
    <dbReference type="NCBI Taxonomy" id="266149"/>
    <lineage>
        <taxon>Eukaryota</taxon>
        <taxon>Sar</taxon>
        <taxon>Alveolata</taxon>
        <taxon>Ciliophora</taxon>
        <taxon>Intramacronucleata</taxon>
        <taxon>Oligohymenophorea</taxon>
        <taxon>Scuticociliatia</taxon>
        <taxon>Philasterida</taxon>
        <taxon>Pseudocohnilembidae</taxon>
        <taxon>Pseudocohnilembus</taxon>
    </lineage>
</organism>
<dbReference type="AlphaFoldDB" id="A0A0V0QXA0"/>
<dbReference type="GO" id="GO:0004519">
    <property type="term" value="F:endonuclease activity"/>
    <property type="evidence" value="ECO:0007669"/>
    <property type="project" value="UniProtKB-KW"/>
</dbReference>
<keyword evidence="10" id="KW-0539">Nucleus</keyword>
<evidence type="ECO:0000259" key="11">
    <source>
        <dbReference type="Pfam" id="PF03372"/>
    </source>
</evidence>
<name>A0A0V0QXA0_PSEPJ</name>
<dbReference type="OrthoDB" id="290453at2759"/>
<evidence type="ECO:0000256" key="9">
    <source>
        <dbReference type="ARBA" id="ARBA00023204"/>
    </source>
</evidence>
<keyword evidence="8" id="KW-0460">Magnesium</keyword>
<dbReference type="InParanoid" id="A0A0V0QXA0"/>